<feature type="region of interest" description="Disordered" evidence="8">
    <location>
        <begin position="629"/>
        <end position="720"/>
    </location>
</feature>
<evidence type="ECO:0000313" key="12">
    <source>
        <dbReference type="Proteomes" id="UP001485043"/>
    </source>
</evidence>
<name>A0AAW1T307_9CHLO</name>
<feature type="compositionally biased region" description="Low complexity" evidence="8">
    <location>
        <begin position="1030"/>
        <end position="1047"/>
    </location>
</feature>
<comment type="similarity">
    <text evidence="2">Belongs to the retinoblastoma protein (RB) family.</text>
</comment>
<dbReference type="GO" id="GO:0005634">
    <property type="term" value="C:nucleus"/>
    <property type="evidence" value="ECO:0007669"/>
    <property type="project" value="UniProtKB-SubCell"/>
</dbReference>
<dbReference type="Pfam" id="PF01858">
    <property type="entry name" value="RB_A"/>
    <property type="match status" value="1"/>
</dbReference>
<evidence type="ECO:0000259" key="10">
    <source>
        <dbReference type="SMART" id="SM01368"/>
    </source>
</evidence>
<keyword evidence="12" id="KW-1185">Reference proteome</keyword>
<dbReference type="GO" id="GO:0000977">
    <property type="term" value="F:RNA polymerase II transcription regulatory region sequence-specific DNA binding"/>
    <property type="evidence" value="ECO:0007669"/>
    <property type="project" value="TreeGrafter"/>
</dbReference>
<evidence type="ECO:0000256" key="2">
    <source>
        <dbReference type="ARBA" id="ARBA00009475"/>
    </source>
</evidence>
<organism evidence="11 12">
    <name type="scientific">Apatococcus fuscideae</name>
    <dbReference type="NCBI Taxonomy" id="2026836"/>
    <lineage>
        <taxon>Eukaryota</taxon>
        <taxon>Viridiplantae</taxon>
        <taxon>Chlorophyta</taxon>
        <taxon>core chlorophytes</taxon>
        <taxon>Trebouxiophyceae</taxon>
        <taxon>Chlorellales</taxon>
        <taxon>Chlorellaceae</taxon>
        <taxon>Apatococcus</taxon>
    </lineage>
</organism>
<sequence>MLEDADFQRICTERLQLQPEARDLATALYEECQSVLGGVHLSDFPTNNTATPLPSTPGQSKQDTGACRVATLLYLTRTILQTRPPTSSSRTIHEAGHHPQLALANILLSCNLSLASFMRELPSVLRAVGPAVEPWLLARLPSAGSESDLERLLQVRELQASYVYATVLAKKFKDIFTSCFEPHLQNLGEDGCSVYNTAWLLFLYAKARLLPPFPDLVSSFNLLLCTINFLLAHVPLQHQCFLPSDAQRYPVRTGEGAADTLQSLVAHYRASLVDALPLASALNALLQSDLASLQGQARLEHPQPVDLHTSCLRIPRLFSDESGSAALLQKLEQELQEKLDMVLQEPRCLDFDERPFLLLGSDRKVASHILQSPGPISSLSSPRSPLKSRTLLSPLRPELQAILASPSPMSRLPAGMCPPTPITSALGASSWLRNMAANTAAQPSLDLHRFLKACQPDLASSIPEQADRLADAAFPASTSSQSLTFLQTTICFERRQEGLKLYFRVLEAMVRSESGRKGRLSLTDLLTSRSFHTCLLACSFEIISAAYHMANLQFPAVLERLSLHAFDFRKIIQPFMRHEPNMPRELKRHLLALDEKILEAVAWTRNSSLYTCLALACGPLMSQSLHDGHAPASGAAGLTARSSGGEECLDGSEAGPKSSPATPVKRKSSGGSMPWGSGTPKARRGDVGLTPSSSLPSQDDDHTETPLSPRHSSGTSPLASLLTPIRPAAQLELPTQDSLPLAFCQPGEEPAAADDHRPCRTAVADFLLYVLRLAARRLSDLCQRMSFEPLSASSVLEQAYTVMHHVVYQQTHLLYNRHLDQILLSALYGVCKVNQLRMVSFKEIIAHYKRQPQSKSDIFRNVSISQARGPAFQVERSGDVIEFYNIVFIPSVKAFLLHLSQRSIPILRPPKMPQPGIGMVVSPTASLSGTGSKTYQTPPAVDRTLKLLAEMQYPPNPVQSPGRVIVSPMQKTPDQVASPIPKARMLTASIGGHMQNYRSPSRSLSYINGCINAPAQARQGGGIVAFPSLGSRGSASSERSVGRSESSGDGDEAVEAGRGSSSGGATHSSGGGPDPDASAAAAAAASLHQRSPRKRHAAGKQGGLARRGSADQSSSGGMRQSSSGTQPNWNEGVDEADLEGAQLLAGMQSQAC</sequence>
<dbReference type="GO" id="GO:2000134">
    <property type="term" value="P:negative regulation of G1/S transition of mitotic cell cycle"/>
    <property type="evidence" value="ECO:0007669"/>
    <property type="project" value="TreeGrafter"/>
</dbReference>
<dbReference type="SMART" id="SM01367">
    <property type="entry name" value="DUF3452"/>
    <property type="match status" value="1"/>
</dbReference>
<gene>
    <name evidence="11" type="ORF">WJX84_009434</name>
</gene>
<protein>
    <submittedName>
        <fullName evidence="11">Uncharacterized protein</fullName>
    </submittedName>
</protein>
<reference evidence="11 12" key="1">
    <citation type="journal article" date="2024" name="Nat. Commun.">
        <title>Phylogenomics reveals the evolutionary origins of lichenization in chlorophyte algae.</title>
        <authorList>
            <person name="Puginier C."/>
            <person name="Libourel C."/>
            <person name="Otte J."/>
            <person name="Skaloud P."/>
            <person name="Haon M."/>
            <person name="Grisel S."/>
            <person name="Petersen M."/>
            <person name="Berrin J.G."/>
            <person name="Delaux P.M."/>
            <person name="Dal Grande F."/>
            <person name="Keller J."/>
        </authorList>
    </citation>
    <scope>NUCLEOTIDE SEQUENCE [LARGE SCALE GENOMIC DNA]</scope>
    <source>
        <strain evidence="11 12">SAG 2523</strain>
    </source>
</reference>
<feature type="compositionally biased region" description="Low complexity" evidence="8">
    <location>
        <begin position="1057"/>
        <end position="1086"/>
    </location>
</feature>
<keyword evidence="6" id="KW-0539">Nucleus</keyword>
<evidence type="ECO:0000256" key="1">
    <source>
        <dbReference type="ARBA" id="ARBA00004123"/>
    </source>
</evidence>
<dbReference type="GO" id="GO:0000785">
    <property type="term" value="C:chromatin"/>
    <property type="evidence" value="ECO:0007669"/>
    <property type="project" value="TreeGrafter"/>
</dbReference>
<dbReference type="Proteomes" id="UP001485043">
    <property type="component" value="Unassembled WGS sequence"/>
</dbReference>
<dbReference type="InterPro" id="IPR028309">
    <property type="entry name" value="RB_fam"/>
</dbReference>
<dbReference type="InterPro" id="IPR002720">
    <property type="entry name" value="RB_A"/>
</dbReference>
<feature type="region of interest" description="Disordered" evidence="8">
    <location>
        <begin position="1028"/>
        <end position="1152"/>
    </location>
</feature>
<dbReference type="Gene3D" id="1.10.472.10">
    <property type="entry name" value="Cyclin-like"/>
    <property type="match status" value="2"/>
</dbReference>
<dbReference type="Pfam" id="PF01857">
    <property type="entry name" value="RB_B"/>
    <property type="match status" value="1"/>
</dbReference>
<feature type="compositionally biased region" description="Low complexity" evidence="8">
    <location>
        <begin position="1112"/>
        <end position="1126"/>
    </location>
</feature>
<comment type="caution">
    <text evidence="11">The sequence shown here is derived from an EMBL/GenBank/DDBJ whole genome shotgun (WGS) entry which is preliminary data.</text>
</comment>
<keyword evidence="4" id="KW-0805">Transcription regulation</keyword>
<evidence type="ECO:0000256" key="7">
    <source>
        <dbReference type="ARBA" id="ARBA00023306"/>
    </source>
</evidence>
<dbReference type="Gene3D" id="1.10.472.140">
    <property type="match status" value="1"/>
</dbReference>
<evidence type="ECO:0000313" key="11">
    <source>
        <dbReference type="EMBL" id="KAK9863068.1"/>
    </source>
</evidence>
<dbReference type="GO" id="GO:0005667">
    <property type="term" value="C:transcription regulator complex"/>
    <property type="evidence" value="ECO:0007669"/>
    <property type="project" value="TreeGrafter"/>
</dbReference>
<evidence type="ECO:0000256" key="6">
    <source>
        <dbReference type="ARBA" id="ARBA00023242"/>
    </source>
</evidence>
<keyword evidence="3" id="KW-0678">Repressor</keyword>
<dbReference type="GO" id="GO:0006357">
    <property type="term" value="P:regulation of transcription by RNA polymerase II"/>
    <property type="evidence" value="ECO:0007669"/>
    <property type="project" value="InterPro"/>
</dbReference>
<dbReference type="AlphaFoldDB" id="A0AAW1T307"/>
<dbReference type="EMBL" id="JALJOV010000521">
    <property type="protein sequence ID" value="KAK9863068.1"/>
    <property type="molecule type" value="Genomic_DNA"/>
</dbReference>
<feature type="domain" description="Retinoblastoma-associated protein N-terminal" evidence="9">
    <location>
        <begin position="87"/>
        <end position="233"/>
    </location>
</feature>
<accession>A0AAW1T307</accession>
<evidence type="ECO:0000256" key="8">
    <source>
        <dbReference type="SAM" id="MobiDB-lite"/>
    </source>
</evidence>
<dbReference type="GO" id="GO:0030154">
    <property type="term" value="P:cell differentiation"/>
    <property type="evidence" value="ECO:0007669"/>
    <property type="project" value="TreeGrafter"/>
</dbReference>
<dbReference type="InterPro" id="IPR024599">
    <property type="entry name" value="RB_N"/>
</dbReference>
<keyword evidence="7" id="KW-0131">Cell cycle</keyword>
<evidence type="ECO:0000256" key="3">
    <source>
        <dbReference type="ARBA" id="ARBA00022491"/>
    </source>
</evidence>
<feature type="domain" description="Retinoblastoma-associated protein A-box" evidence="10">
    <location>
        <begin position="420"/>
        <end position="613"/>
    </location>
</feature>
<evidence type="ECO:0000259" key="9">
    <source>
        <dbReference type="SMART" id="SM01367"/>
    </source>
</evidence>
<evidence type="ECO:0000256" key="5">
    <source>
        <dbReference type="ARBA" id="ARBA00023163"/>
    </source>
</evidence>
<dbReference type="Pfam" id="PF11934">
    <property type="entry name" value="DUF3452"/>
    <property type="match status" value="1"/>
</dbReference>
<evidence type="ECO:0000256" key="4">
    <source>
        <dbReference type="ARBA" id="ARBA00023015"/>
    </source>
</evidence>
<proteinExistence type="inferred from homology"/>
<dbReference type="PANTHER" id="PTHR13742">
    <property type="entry name" value="RETINOBLASTOMA-ASSOCIATED PROTEIN RB -RELATED"/>
    <property type="match status" value="1"/>
</dbReference>
<dbReference type="SMART" id="SM01368">
    <property type="entry name" value="RB_A"/>
    <property type="match status" value="1"/>
</dbReference>
<dbReference type="InterPro" id="IPR002719">
    <property type="entry name" value="RB_B"/>
</dbReference>
<dbReference type="InterPro" id="IPR036915">
    <property type="entry name" value="Cyclin-like_sf"/>
</dbReference>
<comment type="subcellular location">
    <subcellularLocation>
        <location evidence="1">Nucleus</location>
    </subcellularLocation>
</comment>
<dbReference type="SUPFAM" id="SSF47954">
    <property type="entry name" value="Cyclin-like"/>
    <property type="match status" value="2"/>
</dbReference>
<dbReference type="PANTHER" id="PTHR13742:SF17">
    <property type="entry name" value="RE32990P-RELATED"/>
    <property type="match status" value="1"/>
</dbReference>
<keyword evidence="5" id="KW-0804">Transcription</keyword>